<dbReference type="PANTHER" id="PTHR22602:SF0">
    <property type="entry name" value="TRANSFERASE CAF17, MITOCHONDRIAL-RELATED"/>
    <property type="match status" value="1"/>
</dbReference>
<feature type="domain" description="GCVT N-terminal" evidence="2">
    <location>
        <begin position="42"/>
        <end position="165"/>
    </location>
</feature>
<dbReference type="EMBL" id="JXSX01000002">
    <property type="protein sequence ID" value="KIR62842.1"/>
    <property type="molecule type" value="Genomic_DNA"/>
</dbReference>
<dbReference type="PIRSF" id="PIRSF006487">
    <property type="entry name" value="GcvT"/>
    <property type="match status" value="1"/>
</dbReference>
<evidence type="ECO:0000313" key="4">
    <source>
        <dbReference type="Proteomes" id="UP000032254"/>
    </source>
</evidence>
<dbReference type="InterPro" id="IPR045179">
    <property type="entry name" value="YgfZ/GcvT"/>
</dbReference>
<dbReference type="AlphaFoldDB" id="A0A0D0UVR1"/>
<keyword evidence="1" id="KW-0809">Transit peptide</keyword>
<evidence type="ECO:0000313" key="3">
    <source>
        <dbReference type="EMBL" id="KIR62842.1"/>
    </source>
</evidence>
<keyword evidence="4" id="KW-1185">Reference proteome</keyword>
<name>A0A0D0UVR1_9ACTN</name>
<dbReference type="SUPFAM" id="SSF103025">
    <property type="entry name" value="Folate-binding domain"/>
    <property type="match status" value="1"/>
</dbReference>
<evidence type="ECO:0000256" key="1">
    <source>
        <dbReference type="ARBA" id="ARBA00022946"/>
    </source>
</evidence>
<dbReference type="GeneID" id="301305949"/>
<proteinExistence type="predicted"/>
<dbReference type="GO" id="GO:0016226">
    <property type="term" value="P:iron-sulfur cluster assembly"/>
    <property type="evidence" value="ECO:0007669"/>
    <property type="project" value="TreeGrafter"/>
</dbReference>
<dbReference type="Proteomes" id="UP000032254">
    <property type="component" value="Unassembled WGS sequence"/>
</dbReference>
<dbReference type="Pfam" id="PF01571">
    <property type="entry name" value="GCV_T"/>
    <property type="match status" value="1"/>
</dbReference>
<sequence>MIDIAGAVTTDAIDEETRDQPEPAHRAAGVQSVAAHYGDPLREQRVLDTAVGLVDRSHRGVVAVPGEERIGWLHTLTTQHLAALAPGEGTELLVLSPHGHVEQHAMVAEDGDTTWLDTEPGATGGLLAYLEKMRFFSKVEPRDATAEHALLSLVGPEATGALATLGVTGLAAPDAVAVPGPKFRAGELPPRPTVRYSVAPLPGGGWARRGPLGVDLLVPRPAMDRVVAELRAAGVPPVGLWAYEAIRVAARRARVGVDTDHRTIPAEVDLIAPAVHLDKGCYRGQETVARVHNMGRPPRRLVLLHLDGVTTDRLPAAGTPVTLDGRAVGFVGTAVLHHELGQVALAVLKRNVPDDARLLVGDSAAAIEQGSAPS</sequence>
<reference evidence="3 4" key="1">
    <citation type="submission" date="2015-01" db="EMBL/GenBank/DDBJ databases">
        <title>Sequencing and annotation of Micromonospora carbonacea strain JXNU-1 genome.</title>
        <authorList>
            <person name="Long Z."/>
            <person name="Huang Y."/>
            <person name="Jiang Y."/>
        </authorList>
    </citation>
    <scope>NUCLEOTIDE SEQUENCE [LARGE SCALE GENOMIC DNA]</scope>
    <source>
        <strain evidence="3 4">JXNU-1</strain>
    </source>
</reference>
<dbReference type="NCBIfam" id="TIGR03317">
    <property type="entry name" value="ygfZ_signature"/>
    <property type="match status" value="1"/>
</dbReference>
<dbReference type="RefSeq" id="WP_043965238.1">
    <property type="nucleotide sequence ID" value="NZ_JXSX01000002.1"/>
</dbReference>
<dbReference type="Gene3D" id="3.30.1360.120">
    <property type="entry name" value="Probable tRNA modification gtpase trme, domain 1"/>
    <property type="match status" value="1"/>
</dbReference>
<dbReference type="InterPro" id="IPR027266">
    <property type="entry name" value="TrmE/GcvT-like"/>
</dbReference>
<evidence type="ECO:0000259" key="2">
    <source>
        <dbReference type="Pfam" id="PF01571"/>
    </source>
</evidence>
<dbReference type="PANTHER" id="PTHR22602">
    <property type="entry name" value="TRANSFERASE CAF17, MITOCHONDRIAL-RELATED"/>
    <property type="match status" value="1"/>
</dbReference>
<dbReference type="InterPro" id="IPR017703">
    <property type="entry name" value="YgfZ/GCV_T_CS"/>
</dbReference>
<organism evidence="3 4">
    <name type="scientific">Micromonospora haikouensis</name>
    <dbReference type="NCBI Taxonomy" id="686309"/>
    <lineage>
        <taxon>Bacteria</taxon>
        <taxon>Bacillati</taxon>
        <taxon>Actinomycetota</taxon>
        <taxon>Actinomycetes</taxon>
        <taxon>Micromonosporales</taxon>
        <taxon>Micromonosporaceae</taxon>
        <taxon>Micromonospora</taxon>
    </lineage>
</organism>
<protein>
    <submittedName>
        <fullName evidence="3">Glycine cleavage system protein T</fullName>
    </submittedName>
</protein>
<accession>A0A0D0UVR1</accession>
<comment type="caution">
    <text evidence="3">The sequence shown here is derived from an EMBL/GenBank/DDBJ whole genome shotgun (WGS) entry which is preliminary data.</text>
</comment>
<dbReference type="OrthoDB" id="9796287at2"/>
<dbReference type="InterPro" id="IPR006222">
    <property type="entry name" value="GCVT_N"/>
</dbReference>
<dbReference type="PATRIC" id="fig|47853.6.peg.3769"/>
<gene>
    <name evidence="3" type="ORF">TK50_18025</name>
</gene>